<organism evidence="2 3">
    <name type="scientific">Aspergillus turcosus</name>
    <dbReference type="NCBI Taxonomy" id="1245748"/>
    <lineage>
        <taxon>Eukaryota</taxon>
        <taxon>Fungi</taxon>
        <taxon>Dikarya</taxon>
        <taxon>Ascomycota</taxon>
        <taxon>Pezizomycotina</taxon>
        <taxon>Eurotiomycetes</taxon>
        <taxon>Eurotiomycetidae</taxon>
        <taxon>Eurotiales</taxon>
        <taxon>Aspergillaceae</taxon>
        <taxon>Aspergillus</taxon>
        <taxon>Aspergillus subgen. Fumigati</taxon>
    </lineage>
</organism>
<evidence type="ECO:0000313" key="3">
    <source>
        <dbReference type="Proteomes" id="UP000215289"/>
    </source>
</evidence>
<dbReference type="OrthoDB" id="76567at2759"/>
<keyword evidence="1" id="KW-0812">Transmembrane</keyword>
<dbReference type="AlphaFoldDB" id="A0A3R7HR44"/>
<protein>
    <submittedName>
        <fullName evidence="2">Uncharacterized protein</fullName>
    </submittedName>
</protein>
<comment type="caution">
    <text evidence="2">The sequence shown here is derived from an EMBL/GenBank/DDBJ whole genome shotgun (WGS) entry which is preliminary data.</text>
</comment>
<sequence>MRVQGSIGRGSLRPHPNVTSKGFSGRFSERYVAYSLLSYQHVGAGAEEWSGHIPGDTGYVAWAAALLFFMNEIKAMSTRFYGDETVANGLARLEEIEGSFLWFWNHLGLGFLVVVVLVQ</sequence>
<dbReference type="Proteomes" id="UP000215289">
    <property type="component" value="Unassembled WGS sequence"/>
</dbReference>
<evidence type="ECO:0000313" key="2">
    <source>
        <dbReference type="EMBL" id="RLL94586.1"/>
    </source>
</evidence>
<name>A0A3R7HR44_9EURO</name>
<reference evidence="2 3" key="1">
    <citation type="submission" date="2018-08" db="EMBL/GenBank/DDBJ databases">
        <title>Draft genome sequences of two Aspergillus turcosus clinical strains isolated from bronchoalveolar lavage fluid: one azole-susceptible and the other azole-resistant.</title>
        <authorList>
            <person name="Parent-Michaud M."/>
            <person name="Dufresne P.J."/>
            <person name="Fournier E."/>
            <person name="Martineau C."/>
            <person name="Moreira S."/>
            <person name="Perkins V."/>
            <person name="De Repentigny L."/>
            <person name="Dufresne S.F."/>
        </authorList>
    </citation>
    <scope>NUCLEOTIDE SEQUENCE [LARGE SCALE GENOMIC DNA]</scope>
    <source>
        <strain evidence="2">HMR AF 1038</strain>
    </source>
</reference>
<keyword evidence="3" id="KW-1185">Reference proteome</keyword>
<keyword evidence="1" id="KW-1133">Transmembrane helix</keyword>
<feature type="transmembrane region" description="Helical" evidence="1">
    <location>
        <begin position="100"/>
        <end position="118"/>
    </location>
</feature>
<evidence type="ECO:0000256" key="1">
    <source>
        <dbReference type="SAM" id="Phobius"/>
    </source>
</evidence>
<accession>A0A3R7HR44</accession>
<gene>
    <name evidence="2" type="ORF">CFD26_103441</name>
</gene>
<proteinExistence type="predicted"/>
<dbReference type="EMBL" id="NIDN02000196">
    <property type="protein sequence ID" value="RLL94586.1"/>
    <property type="molecule type" value="Genomic_DNA"/>
</dbReference>
<keyword evidence="1" id="KW-0472">Membrane</keyword>